<evidence type="ECO:0000256" key="4">
    <source>
        <dbReference type="SAM" id="MobiDB-lite"/>
    </source>
</evidence>
<dbReference type="InterPro" id="IPR023235">
    <property type="entry name" value="FAM105"/>
</dbReference>
<keyword evidence="6" id="KW-1185">Reference proteome</keyword>
<sequence length="372" mass="42658">MAEMKVSPDGAPPRLPKHAGDSVPFCQLLVAAAVLVATRASVFQDQAKSVGPRRERSKLHPGGPGRLSATPLRSLPTVSGPLGLRSQQGPQDKGPHLKASPGNLSVEAEVDLLSYCAREWKGETPRAKLMRKAYEELFWRHHIKCVRQVKRDNYDALRSVLFQIFSQGLSFPSWMKEKDIVKLPEKLLFSQGCNWIQQYSFGPEKYTGSNVFGKLRKCVELLKMQWTEFSGIKDHHRRGSMCNILFSDVILEHKLYEALKFIMLYQVTEVYEQMKTNKIIPSLFRLLFSRETSSDPLSFMMNHLNSVGDTCGLEQIDMFILGYSLEVKIKVFRLFKFNSRDFAVCYPEEPLREWPEISLLTENDRHYHIPVF</sequence>
<keyword evidence="3" id="KW-0963">Cytoplasm</keyword>
<dbReference type="InterPro" id="IPR023236">
    <property type="entry name" value="OTULINL"/>
</dbReference>
<protein>
    <submittedName>
        <fullName evidence="5">Inactive ubiquitin thioesterase FAM105A</fullName>
    </submittedName>
</protein>
<comment type="caution">
    <text evidence="5">The sequence shown here is derived from an EMBL/GenBank/DDBJ whole genome shotgun (WGS) entry which is preliminary data.</text>
</comment>
<gene>
    <name evidence="5" type="ORF">SUZIE_133495</name>
</gene>
<dbReference type="Proteomes" id="UP001166674">
    <property type="component" value="Unassembled WGS sequence"/>
</dbReference>
<evidence type="ECO:0000313" key="6">
    <source>
        <dbReference type="Proteomes" id="UP001166674"/>
    </source>
</evidence>
<comment type="subcellular location">
    <subcellularLocation>
        <location evidence="1">Cytoplasm</location>
    </subcellularLocation>
</comment>
<dbReference type="PRINTS" id="PR02056">
    <property type="entry name" value="PROTEINF105A"/>
</dbReference>
<reference evidence="5" key="1">
    <citation type="submission" date="2020-03" db="EMBL/GenBank/DDBJ databases">
        <title>Studies in the Genomics of Life Span.</title>
        <authorList>
            <person name="Glass D."/>
        </authorList>
    </citation>
    <scope>NUCLEOTIDE SEQUENCE</scope>
    <source>
        <strain evidence="5">SUZIE</strain>
        <tissue evidence="5">Muscle</tissue>
    </source>
</reference>
<organism evidence="5 6">
    <name type="scientific">Sciurus carolinensis</name>
    <name type="common">Eastern gray squirrel</name>
    <dbReference type="NCBI Taxonomy" id="30640"/>
    <lineage>
        <taxon>Eukaryota</taxon>
        <taxon>Metazoa</taxon>
        <taxon>Chordata</taxon>
        <taxon>Craniata</taxon>
        <taxon>Vertebrata</taxon>
        <taxon>Euteleostomi</taxon>
        <taxon>Mammalia</taxon>
        <taxon>Eutheria</taxon>
        <taxon>Euarchontoglires</taxon>
        <taxon>Glires</taxon>
        <taxon>Rodentia</taxon>
        <taxon>Sciuromorpha</taxon>
        <taxon>Sciuridae</taxon>
        <taxon>Sciurinae</taxon>
        <taxon>Sciurini</taxon>
        <taxon>Sciurus</taxon>
    </lineage>
</organism>
<dbReference type="EMBL" id="JAATJV010252700">
    <property type="protein sequence ID" value="MBZ3875551.1"/>
    <property type="molecule type" value="Genomic_DNA"/>
</dbReference>
<dbReference type="GO" id="GO:0005737">
    <property type="term" value="C:cytoplasm"/>
    <property type="evidence" value="ECO:0007669"/>
    <property type="project" value="UniProtKB-SubCell"/>
</dbReference>
<dbReference type="PANTHER" id="PTHR33662:SF1">
    <property type="entry name" value="INACTIVE UBIQUITIN THIOESTERASE OTULINL"/>
    <property type="match status" value="1"/>
</dbReference>
<dbReference type="AlphaFoldDB" id="A0AA41SWY0"/>
<dbReference type="Pfam" id="PF16218">
    <property type="entry name" value="Peptidase_C101"/>
    <property type="match status" value="1"/>
</dbReference>
<name>A0AA41SWY0_SCICA</name>
<dbReference type="PANTHER" id="PTHR33662">
    <property type="entry name" value="OTU DEUBIQUITINASE WITH LINEAR LINKAGE-SPECIFICITY A-RELATED"/>
    <property type="match status" value="1"/>
</dbReference>
<comment type="similarity">
    <text evidence="2">Belongs to the peptidase C65 family. Otulin subfamily.</text>
</comment>
<proteinExistence type="inferred from homology"/>
<evidence type="ECO:0000256" key="2">
    <source>
        <dbReference type="ARBA" id="ARBA00010267"/>
    </source>
</evidence>
<dbReference type="CDD" id="cd22798">
    <property type="entry name" value="OTU_OTULL"/>
    <property type="match status" value="1"/>
</dbReference>
<accession>A0AA41SWY0</accession>
<evidence type="ECO:0000256" key="1">
    <source>
        <dbReference type="ARBA" id="ARBA00004496"/>
    </source>
</evidence>
<feature type="region of interest" description="Disordered" evidence="4">
    <location>
        <begin position="45"/>
        <end position="101"/>
    </location>
</feature>
<evidence type="ECO:0000313" key="5">
    <source>
        <dbReference type="EMBL" id="MBZ3875551.1"/>
    </source>
</evidence>
<evidence type="ECO:0000256" key="3">
    <source>
        <dbReference type="ARBA" id="ARBA00022490"/>
    </source>
</evidence>
<dbReference type="PRINTS" id="PR02055">
    <property type="entry name" value="PROTEINF105"/>
</dbReference>